<evidence type="ECO:0000259" key="7">
    <source>
        <dbReference type="Pfam" id="PF23598"/>
    </source>
</evidence>
<dbReference type="Pfam" id="PF23598">
    <property type="entry name" value="LRR_14"/>
    <property type="match status" value="1"/>
</dbReference>
<evidence type="ECO:0000259" key="4">
    <source>
        <dbReference type="Pfam" id="PF00931"/>
    </source>
</evidence>
<evidence type="ECO:0000259" key="5">
    <source>
        <dbReference type="Pfam" id="PF18052"/>
    </source>
</evidence>
<dbReference type="InterPro" id="IPR042197">
    <property type="entry name" value="Apaf_helical"/>
</dbReference>
<dbReference type="EMBL" id="OIVN01001377">
    <property type="protein sequence ID" value="SPC93254.1"/>
    <property type="molecule type" value="Genomic_DNA"/>
</dbReference>
<dbReference type="GO" id="GO:0043531">
    <property type="term" value="F:ADP binding"/>
    <property type="evidence" value="ECO:0007669"/>
    <property type="project" value="InterPro"/>
</dbReference>
<dbReference type="SUPFAM" id="SSF52058">
    <property type="entry name" value="L domain-like"/>
    <property type="match status" value="1"/>
</dbReference>
<organism evidence="8">
    <name type="scientific">Fagus sylvatica</name>
    <name type="common">Beechnut</name>
    <dbReference type="NCBI Taxonomy" id="28930"/>
    <lineage>
        <taxon>Eukaryota</taxon>
        <taxon>Viridiplantae</taxon>
        <taxon>Streptophyta</taxon>
        <taxon>Embryophyta</taxon>
        <taxon>Tracheophyta</taxon>
        <taxon>Spermatophyta</taxon>
        <taxon>Magnoliopsida</taxon>
        <taxon>eudicotyledons</taxon>
        <taxon>Gunneridae</taxon>
        <taxon>Pentapetalae</taxon>
        <taxon>rosids</taxon>
        <taxon>fabids</taxon>
        <taxon>Fagales</taxon>
        <taxon>Fagaceae</taxon>
        <taxon>Fagus</taxon>
    </lineage>
</organism>
<dbReference type="PANTHER" id="PTHR23155:SF1205">
    <property type="entry name" value="DISEASE RESISTANCE PROTEIN RPM1"/>
    <property type="match status" value="1"/>
</dbReference>
<evidence type="ECO:0000313" key="8">
    <source>
        <dbReference type="EMBL" id="SPC93254.1"/>
    </source>
</evidence>
<gene>
    <name evidence="8" type="ORF">FSB_LOCUS21136</name>
</gene>
<keyword evidence="1" id="KW-0677">Repeat</keyword>
<dbReference type="InterPro" id="IPR032675">
    <property type="entry name" value="LRR_dom_sf"/>
</dbReference>
<evidence type="ECO:0000256" key="2">
    <source>
        <dbReference type="ARBA" id="ARBA00022741"/>
    </source>
</evidence>
<sequence length="761" mass="87620">MGEIALAGAIALIDKFVLVHQNVSHNAVHHDVEVVRKLLSTLKGYLKDTEGRENTEGSKDRIEIVRDLAYEIEDAIDKYMYDVPEHVHHHWFTKFLHDAAHPVANHCLSSTKFLHDAIKATDAFRVCPSDVASSSMAGEIPLEAYPISLDDHLVGIERRGEGLLHLIRTNESKEVVISVFGAAGSGKTTFIHEVYKMVKENFECHAWVPVPRSGEGLLEKIYEALELPVYQEINRRERLHSYLQQKRYILILDGIWIEDEWDRIKTLVPRSNKYSRIIISTRNRNLASYCATSHDYIHDLKSLTWEEAWELFCKKAFRNGKCPKHLFDWSEKIVKRCELLPHAIVTVGTFLSNRSHDVSEFKNFHDSLEYKPRNLVCRSYLQSYHHLAPNFKSCFLYFCNFPEDRSVTRGRLVRLWIGEGFIEKKAGCKTLEQVADEYLDELVQMSLSNKDNFFTVLKSSDSHTSLGEKTRRLSFHDCSPIIQRKGDFSQVQVVKLILLRYLSLRNSKIDSVPKSIKKLQNLMILDLRQTSVNTLPKEIYELHELLYLLVGLPDKDKNHAAVGAEVSPGIGRLKLLQKLSLIKAINKKKGSIVEELGKLTELRKLGITELKEEDGKGLYASIEKMQHLSSLYVKSSSRDEYLDLNYVGNFPPMIKSLFLGGRLHNMIPGWIRSLNEELHLHDAYSGEELVFETEWFVELRMLEIEQFSQLCMVVIRETAMPKLQKLTITNCDCLKMVCISNNILDRLEERHIPKDVETVVY</sequence>
<keyword evidence="3" id="KW-0611">Plant defense</keyword>
<dbReference type="AlphaFoldDB" id="A0A2N9G2E8"/>
<dbReference type="InterPro" id="IPR041118">
    <property type="entry name" value="Rx_N"/>
</dbReference>
<dbReference type="Gene3D" id="1.10.8.430">
    <property type="entry name" value="Helical domain of apoptotic protease-activating factors"/>
    <property type="match status" value="1"/>
</dbReference>
<accession>A0A2N9G2E8</accession>
<reference evidence="8" key="1">
    <citation type="submission" date="2018-02" db="EMBL/GenBank/DDBJ databases">
        <authorList>
            <person name="Cohen D.B."/>
            <person name="Kent A.D."/>
        </authorList>
    </citation>
    <scope>NUCLEOTIDE SEQUENCE</scope>
</reference>
<feature type="domain" description="NB-ARC" evidence="4">
    <location>
        <begin position="165"/>
        <end position="319"/>
    </location>
</feature>
<evidence type="ECO:0000256" key="3">
    <source>
        <dbReference type="ARBA" id="ARBA00022821"/>
    </source>
</evidence>
<dbReference type="Pfam" id="PF00931">
    <property type="entry name" value="NB-ARC"/>
    <property type="match status" value="1"/>
</dbReference>
<dbReference type="Pfam" id="PF23559">
    <property type="entry name" value="WHD_DRP"/>
    <property type="match status" value="1"/>
</dbReference>
<dbReference type="InterPro" id="IPR058922">
    <property type="entry name" value="WHD_DRP"/>
</dbReference>
<evidence type="ECO:0000256" key="1">
    <source>
        <dbReference type="ARBA" id="ARBA00022737"/>
    </source>
</evidence>
<dbReference type="GO" id="GO:0098542">
    <property type="term" value="P:defense response to other organism"/>
    <property type="evidence" value="ECO:0007669"/>
    <property type="project" value="TreeGrafter"/>
</dbReference>
<dbReference type="PANTHER" id="PTHR23155">
    <property type="entry name" value="DISEASE RESISTANCE PROTEIN RP"/>
    <property type="match status" value="1"/>
</dbReference>
<proteinExistence type="predicted"/>
<dbReference type="Gene3D" id="1.20.5.4130">
    <property type="match status" value="1"/>
</dbReference>
<evidence type="ECO:0008006" key="9">
    <source>
        <dbReference type="Google" id="ProtNLM"/>
    </source>
</evidence>
<dbReference type="Pfam" id="PF18052">
    <property type="entry name" value="Rx_N"/>
    <property type="match status" value="1"/>
</dbReference>
<name>A0A2N9G2E8_FAGSY</name>
<dbReference type="Gene3D" id="3.40.50.300">
    <property type="entry name" value="P-loop containing nucleotide triphosphate hydrolases"/>
    <property type="match status" value="1"/>
</dbReference>
<dbReference type="SUPFAM" id="SSF52540">
    <property type="entry name" value="P-loop containing nucleoside triphosphate hydrolases"/>
    <property type="match status" value="1"/>
</dbReference>
<evidence type="ECO:0000259" key="6">
    <source>
        <dbReference type="Pfam" id="PF23559"/>
    </source>
</evidence>
<feature type="domain" description="Disease resistance R13L4/SHOC-2-like LRR" evidence="7">
    <location>
        <begin position="471"/>
        <end position="674"/>
    </location>
</feature>
<dbReference type="InterPro" id="IPR002182">
    <property type="entry name" value="NB-ARC"/>
</dbReference>
<keyword evidence="2" id="KW-0547">Nucleotide-binding</keyword>
<feature type="domain" description="Disease resistance N-terminal" evidence="5">
    <location>
        <begin position="20"/>
        <end position="96"/>
    </location>
</feature>
<dbReference type="PRINTS" id="PR00364">
    <property type="entry name" value="DISEASERSIST"/>
</dbReference>
<dbReference type="Gene3D" id="3.80.10.10">
    <property type="entry name" value="Ribonuclease Inhibitor"/>
    <property type="match status" value="1"/>
</dbReference>
<dbReference type="InterPro" id="IPR027417">
    <property type="entry name" value="P-loop_NTPase"/>
</dbReference>
<dbReference type="InterPro" id="IPR055414">
    <property type="entry name" value="LRR_R13L4/SHOC2-like"/>
</dbReference>
<protein>
    <recommendedName>
        <fullName evidence="9">NB-ARC domain-containing protein</fullName>
    </recommendedName>
</protein>
<feature type="domain" description="Disease resistance protein winged helix" evidence="6">
    <location>
        <begin position="401"/>
        <end position="449"/>
    </location>
</feature>
<dbReference type="InterPro" id="IPR044974">
    <property type="entry name" value="Disease_R_plants"/>
</dbReference>